<feature type="compositionally biased region" description="Low complexity" evidence="8">
    <location>
        <begin position="637"/>
        <end position="653"/>
    </location>
</feature>
<dbReference type="InterPro" id="IPR013087">
    <property type="entry name" value="Znf_C2H2_type"/>
</dbReference>
<evidence type="ECO:0000259" key="9">
    <source>
        <dbReference type="SMART" id="SM00355"/>
    </source>
</evidence>
<feature type="compositionally biased region" description="Polar residues" evidence="8">
    <location>
        <begin position="468"/>
        <end position="480"/>
    </location>
</feature>
<feature type="domain" description="C2H2-type" evidence="9">
    <location>
        <begin position="864"/>
        <end position="894"/>
    </location>
</feature>
<feature type="compositionally biased region" description="Polar residues" evidence="8">
    <location>
        <begin position="192"/>
        <end position="209"/>
    </location>
</feature>
<feature type="compositionally biased region" description="Basic and acidic residues" evidence="8">
    <location>
        <begin position="974"/>
        <end position="984"/>
    </location>
</feature>
<dbReference type="EMBL" id="KZ613477">
    <property type="protein sequence ID" value="PMD22660.1"/>
    <property type="molecule type" value="Genomic_DNA"/>
</dbReference>
<feature type="region of interest" description="Disordered" evidence="8">
    <location>
        <begin position="161"/>
        <end position="235"/>
    </location>
</feature>
<name>A0A2J6Q8Q6_9HELO</name>
<dbReference type="SMART" id="SM00355">
    <property type="entry name" value="ZnF_C2H2"/>
    <property type="match status" value="6"/>
</dbReference>
<sequence>MIVLQQADAQIGELSESASFEAENCLELIELTPEYTTTCDSQQAWTPPALEATQSYFQETGPLELPTYTFSQGMSQLTNDERISSLNGQDFQLSEHGIFNTTRDPPMSFRDRHRFLDGVYNSCPDPTLITAEDMGDVARKVGLLMEEVLSWFKDEKSRRAELHAHNPHQAQKSPCQFPPSPESIRGSGDVSPASSSYNATSPRSPSKPQDISPCLESVDQKILAPPKAKRGRPAKTHVKIEPDLLTPDAKRTKISVKYPCPDCRNFVPVERWAEHINRTHFPKHVWECPKTSRQTGKPCSSSSHYRPAPREDNFATHLKGEHKCSDAEVAELKKIYKFEVTNFFHKICGFCDKYLDNREESIEHIKDHFRKASEESNPPVDLGVSLWKEKCGVEHKLQRGIHYGRSQASKIDPADGSGTHDRDEDDDDEDSGNGNSDNSAHDNSAFRSNNNSHDHDANENGSSGDGNADNSCRGNSADQPNNNNHAHHHDKDSQSSQDSSDSSGDPPRIEATSSQDNPSIGRAKMDLENASDLPSISSVLGCFYDRRSGSQERDSFSLQAPRSPTGIPRANTPQRLTAKEDANFQCHVEGCGTLFNRCHDLKARLDKKAYPKTTSFSFSTIHAEAPQYIMESPELRAPSNYSSPSGTSAGSSALDSPFSIPTPQNSMWTRELRTSSKYSTVSGLSAVSSSSIGSPHSIHGHTVSGQEFGFGSTPRIASYDNFGPYNDYTFSCGGMDDFTLDFNPSKLTANGFVDPLILHPPYTSRPTLAANSSYSSYPSPPPSRTSGQSQSSQADFSGEVHMEKGRCTYPDCGRVFHDLKAHMLTHQCERPEKCPIQTCDYHIKGFSRKYDRNRHTLTHYKGTMVCSFCPGSGSATEKSFNRADVFKRHLTSVHGVEQTPPNSRKKISGNSNSAKKLSGYASDATGKCSTCTGTFSNAQEFYEHLDDCVLRIVQQEDPSEAFNAIRLVEVEKDQNVSHTRRDDAGPTTTNAPAMGEDQDDEECDDDNNNNYISQSRENRPNSLQPPRGLTYSKGGVILNTKGRKKRKDYPSSWGCPSSQMEMKKRVLCVFDGPRRPWKDDMMLDTDYEVRMKLSDGKAYVIDLDVQAMEWICKVVHPVSSLCRKRFENCISIQQCVHFGTNNSTELADDSIGAKLRDLAAPDIPQSIF</sequence>
<feature type="region of interest" description="Disordered" evidence="8">
    <location>
        <begin position="550"/>
        <end position="572"/>
    </location>
</feature>
<evidence type="ECO:0000256" key="1">
    <source>
        <dbReference type="ARBA" id="ARBA00004123"/>
    </source>
</evidence>
<keyword evidence="4" id="KW-0862">Zinc</keyword>
<dbReference type="Proteomes" id="UP000235672">
    <property type="component" value="Unassembled WGS sequence"/>
</dbReference>
<evidence type="ECO:0000256" key="6">
    <source>
        <dbReference type="ARBA" id="ARBA00023163"/>
    </source>
</evidence>
<feature type="domain" description="C2H2-type" evidence="9">
    <location>
        <begin position="805"/>
        <end position="826"/>
    </location>
</feature>
<evidence type="ECO:0000256" key="3">
    <source>
        <dbReference type="ARBA" id="ARBA00022771"/>
    </source>
</evidence>
<proteinExistence type="predicted"/>
<evidence type="ECO:0000256" key="5">
    <source>
        <dbReference type="ARBA" id="ARBA00023015"/>
    </source>
</evidence>
<feature type="compositionally biased region" description="Low complexity" evidence="8">
    <location>
        <begin position="494"/>
        <end position="503"/>
    </location>
</feature>
<dbReference type="AlphaFoldDB" id="A0A2J6Q8Q6"/>
<evidence type="ECO:0000256" key="2">
    <source>
        <dbReference type="ARBA" id="ARBA00022723"/>
    </source>
</evidence>
<dbReference type="PANTHER" id="PTHR46179:SF13">
    <property type="entry name" value="C2H2-TYPE DOMAIN-CONTAINING PROTEIN"/>
    <property type="match status" value="1"/>
</dbReference>
<evidence type="ECO:0000256" key="7">
    <source>
        <dbReference type="ARBA" id="ARBA00023242"/>
    </source>
</evidence>
<feature type="region of interest" description="Disordered" evidence="8">
    <location>
        <begin position="291"/>
        <end position="311"/>
    </location>
</feature>
<feature type="domain" description="C2H2-type" evidence="9">
    <location>
        <begin position="346"/>
        <end position="368"/>
    </location>
</feature>
<organism evidence="10 11">
    <name type="scientific">Hyaloscypha hepaticicola</name>
    <dbReference type="NCBI Taxonomy" id="2082293"/>
    <lineage>
        <taxon>Eukaryota</taxon>
        <taxon>Fungi</taxon>
        <taxon>Dikarya</taxon>
        <taxon>Ascomycota</taxon>
        <taxon>Pezizomycotina</taxon>
        <taxon>Leotiomycetes</taxon>
        <taxon>Helotiales</taxon>
        <taxon>Hyaloscyphaceae</taxon>
        <taxon>Hyaloscypha</taxon>
    </lineage>
</organism>
<protein>
    <recommendedName>
        <fullName evidence="9">C2H2-type domain-containing protein</fullName>
    </recommendedName>
</protein>
<feature type="region of interest" description="Disordered" evidence="8">
    <location>
        <begin position="635"/>
        <end position="665"/>
    </location>
</feature>
<keyword evidence="6" id="KW-0804">Transcription</keyword>
<feature type="domain" description="C2H2-type" evidence="9">
    <location>
        <begin position="926"/>
        <end position="946"/>
    </location>
</feature>
<evidence type="ECO:0000256" key="8">
    <source>
        <dbReference type="SAM" id="MobiDB-lite"/>
    </source>
</evidence>
<feature type="compositionally biased region" description="Low complexity" evidence="8">
    <location>
        <begin position="432"/>
        <end position="445"/>
    </location>
</feature>
<feature type="domain" description="C2H2-type" evidence="9">
    <location>
        <begin position="832"/>
        <end position="859"/>
    </location>
</feature>
<feature type="region of interest" description="Disordered" evidence="8">
    <location>
        <begin position="769"/>
        <end position="797"/>
    </location>
</feature>
<dbReference type="STRING" id="1745343.A0A2J6Q8Q6"/>
<keyword evidence="2" id="KW-0479">Metal-binding</keyword>
<dbReference type="PANTHER" id="PTHR46179">
    <property type="entry name" value="ZINC FINGER PROTEIN"/>
    <property type="match status" value="1"/>
</dbReference>
<keyword evidence="11" id="KW-1185">Reference proteome</keyword>
<reference evidence="10 11" key="1">
    <citation type="submission" date="2016-05" db="EMBL/GenBank/DDBJ databases">
        <title>A degradative enzymes factory behind the ericoid mycorrhizal symbiosis.</title>
        <authorList>
            <consortium name="DOE Joint Genome Institute"/>
            <person name="Martino E."/>
            <person name="Morin E."/>
            <person name="Grelet G."/>
            <person name="Kuo A."/>
            <person name="Kohler A."/>
            <person name="Daghino S."/>
            <person name="Barry K."/>
            <person name="Choi C."/>
            <person name="Cichocki N."/>
            <person name="Clum A."/>
            <person name="Copeland A."/>
            <person name="Hainaut M."/>
            <person name="Haridas S."/>
            <person name="Labutti K."/>
            <person name="Lindquist E."/>
            <person name="Lipzen A."/>
            <person name="Khouja H.-R."/>
            <person name="Murat C."/>
            <person name="Ohm R."/>
            <person name="Olson A."/>
            <person name="Spatafora J."/>
            <person name="Veneault-Fourrey C."/>
            <person name="Henrissat B."/>
            <person name="Grigoriev I."/>
            <person name="Martin F."/>
            <person name="Perotto S."/>
        </authorList>
    </citation>
    <scope>NUCLEOTIDE SEQUENCE [LARGE SCALE GENOMIC DNA]</scope>
    <source>
        <strain evidence="10 11">UAMH 7357</strain>
    </source>
</reference>
<feature type="domain" description="C2H2-type" evidence="9">
    <location>
        <begin position="258"/>
        <end position="280"/>
    </location>
</feature>
<feature type="compositionally biased region" description="Polar residues" evidence="8">
    <location>
        <begin position="784"/>
        <end position="795"/>
    </location>
</feature>
<dbReference type="OrthoDB" id="3557124at2759"/>
<feature type="compositionally biased region" description="Polar residues" evidence="8">
    <location>
        <begin position="291"/>
        <end position="304"/>
    </location>
</feature>
<evidence type="ECO:0000313" key="10">
    <source>
        <dbReference type="EMBL" id="PMD22660.1"/>
    </source>
</evidence>
<accession>A0A2J6Q8Q6</accession>
<evidence type="ECO:0000313" key="11">
    <source>
        <dbReference type="Proteomes" id="UP000235672"/>
    </source>
</evidence>
<feature type="region of interest" description="Disordered" evidence="8">
    <location>
        <begin position="895"/>
        <end position="916"/>
    </location>
</feature>
<dbReference type="Gene3D" id="3.30.160.60">
    <property type="entry name" value="Classic Zinc Finger"/>
    <property type="match status" value="1"/>
</dbReference>
<feature type="compositionally biased region" description="Acidic residues" evidence="8">
    <location>
        <begin position="996"/>
        <end position="1007"/>
    </location>
</feature>
<evidence type="ECO:0000256" key="4">
    <source>
        <dbReference type="ARBA" id="ARBA00022833"/>
    </source>
</evidence>
<feature type="region of interest" description="Disordered" evidence="8">
    <location>
        <begin position="402"/>
        <end position="522"/>
    </location>
</feature>
<dbReference type="InterPro" id="IPR051061">
    <property type="entry name" value="Zinc_finger_trans_reg"/>
</dbReference>
<dbReference type="GO" id="GO:0006357">
    <property type="term" value="P:regulation of transcription by RNA polymerase II"/>
    <property type="evidence" value="ECO:0007669"/>
    <property type="project" value="TreeGrafter"/>
</dbReference>
<feature type="compositionally biased region" description="Polar residues" evidence="8">
    <location>
        <begin position="1011"/>
        <end position="1024"/>
    </location>
</feature>
<keyword evidence="3" id="KW-0863">Zinc-finger</keyword>
<dbReference type="GO" id="GO:0008270">
    <property type="term" value="F:zinc ion binding"/>
    <property type="evidence" value="ECO:0007669"/>
    <property type="project" value="UniProtKB-KW"/>
</dbReference>
<gene>
    <name evidence="10" type="ORF">NA56DRAFT_747906</name>
</gene>
<keyword evidence="7" id="KW-0539">Nucleus</keyword>
<keyword evidence="5" id="KW-0805">Transcription regulation</keyword>
<dbReference type="GO" id="GO:0005634">
    <property type="term" value="C:nucleus"/>
    <property type="evidence" value="ECO:0007669"/>
    <property type="project" value="UniProtKB-SubCell"/>
</dbReference>
<comment type="subcellular location">
    <subcellularLocation>
        <location evidence="1">Nucleus</location>
    </subcellularLocation>
</comment>
<feature type="region of interest" description="Disordered" evidence="8">
    <location>
        <begin position="974"/>
        <end position="1035"/>
    </location>
</feature>